<dbReference type="EMBL" id="UINC01016542">
    <property type="protein sequence ID" value="SVA68797.1"/>
    <property type="molecule type" value="Genomic_DNA"/>
</dbReference>
<evidence type="ECO:0000313" key="1">
    <source>
        <dbReference type="EMBL" id="SVA68797.1"/>
    </source>
</evidence>
<dbReference type="AlphaFoldDB" id="A0A381XX82"/>
<sequence>MIVSALSGGADYTTEMPSMKSCLEARTAITKQDPTIKTLCVPKADGKAEVKEFFGMFMDIIDQIREKEALERFDREENRQCPLCTESE</sequence>
<name>A0A381XX82_9ZZZZ</name>
<accession>A0A381XX82</accession>
<proteinExistence type="predicted"/>
<protein>
    <submittedName>
        <fullName evidence="1">Uncharacterized protein</fullName>
    </submittedName>
</protein>
<reference evidence="1" key="1">
    <citation type="submission" date="2018-05" db="EMBL/GenBank/DDBJ databases">
        <authorList>
            <person name="Lanie J.A."/>
            <person name="Ng W.-L."/>
            <person name="Kazmierczak K.M."/>
            <person name="Andrzejewski T.M."/>
            <person name="Davidsen T.M."/>
            <person name="Wayne K.J."/>
            <person name="Tettelin H."/>
            <person name="Glass J.I."/>
            <person name="Rusch D."/>
            <person name="Podicherti R."/>
            <person name="Tsui H.-C.T."/>
            <person name="Winkler M.E."/>
        </authorList>
    </citation>
    <scope>NUCLEOTIDE SEQUENCE</scope>
</reference>
<gene>
    <name evidence="1" type="ORF">METZ01_LOCUS121651</name>
</gene>
<organism evidence="1">
    <name type="scientific">marine metagenome</name>
    <dbReference type="NCBI Taxonomy" id="408172"/>
    <lineage>
        <taxon>unclassified sequences</taxon>
        <taxon>metagenomes</taxon>
        <taxon>ecological metagenomes</taxon>
    </lineage>
</organism>